<proteinExistence type="predicted"/>
<keyword evidence="2" id="KW-1185">Reference proteome</keyword>
<organism evidence="1 2">
    <name type="scientific">Borrelia bissettiae (strain DSM 17990 / CIP 109136 / DN127)</name>
    <name type="common">Borreliella bissettiae</name>
    <dbReference type="NCBI Taxonomy" id="521010"/>
    <lineage>
        <taxon>Bacteria</taxon>
        <taxon>Pseudomonadati</taxon>
        <taxon>Spirochaetota</taxon>
        <taxon>Spirochaetia</taxon>
        <taxon>Spirochaetales</taxon>
        <taxon>Borreliaceae</taxon>
        <taxon>Borreliella</taxon>
    </lineage>
</organism>
<reference evidence="1 2" key="2">
    <citation type="journal article" date="2012" name="J. Bacteriol.">
        <title>Whole-Genome Sequences of Borrelia bissettii, Borrelia valaisiana, and Borrelia spielmanii.</title>
        <authorList>
            <person name="Schutzer S.E."/>
            <person name="Fraser-Liggett C.M."/>
            <person name="Qiu W.G."/>
            <person name="Kraiczy P."/>
            <person name="Mongodin E.F."/>
            <person name="Dunn J.J."/>
            <person name="Luft B.J."/>
            <person name="Casjens S.R."/>
        </authorList>
    </citation>
    <scope>NUCLEOTIDE SEQUENCE [LARGE SCALE GENOMIC DNA]</scope>
    <source>
        <strain evidence="1 2">DN127</strain>
    </source>
</reference>
<accession>G0ANP4</accession>
<dbReference type="Proteomes" id="UP000001634">
    <property type="component" value="Plasmid cp32-quad"/>
</dbReference>
<reference key="1">
    <citation type="submission" date="2011-06" db="EMBL/GenBank/DDBJ databases">
        <authorList>
            <person name="Mongodin E.F."/>
            <person name="Casjens S.R."/>
            <person name="Fraser-Liggett C.M."/>
            <person name="Qiu W.-G."/>
            <person name="Dunn J.J."/>
            <person name="Luft B.J."/>
            <person name="Schutzer S.E."/>
        </authorList>
    </citation>
    <scope>NUCLEOTIDE SEQUENCE</scope>
    <source>
        <strain>DN127</strain>
    </source>
</reference>
<evidence type="ECO:0000313" key="1">
    <source>
        <dbReference type="EMBL" id="AEL19320.1"/>
    </source>
</evidence>
<dbReference type="EMBL" id="CP002754">
    <property type="protein sequence ID" value="AEL19320.1"/>
    <property type="molecule type" value="Genomic_DNA"/>
</dbReference>
<protein>
    <submittedName>
        <fullName evidence="1">Uncharacterized domain protein</fullName>
    </submittedName>
</protein>
<dbReference type="RefSeq" id="WP_014017575.1">
    <property type="nucleotide sequence ID" value="NC_015906.1"/>
</dbReference>
<sequence>MLVQILFHYRSYIYINGNEGDINFEDFKLQENSVYWELRNEKNGNEIAYFIA</sequence>
<evidence type="ECO:0000313" key="2">
    <source>
        <dbReference type="Proteomes" id="UP000001634"/>
    </source>
</evidence>
<keyword evidence="1" id="KW-0614">Plasmid</keyword>
<geneLocation type="plasmid" evidence="1 2">
    <name>cp32-quad</name>
</geneLocation>
<gene>
    <name evidence="1" type="ordered locus">BbiDN127_NXAF0030</name>
</gene>
<name>G0ANP4_BORBD</name>
<dbReference type="AlphaFoldDB" id="G0ANP4"/>
<dbReference type="KEGG" id="bbs:BbiDN127_NXAF0030"/>
<dbReference type="HOGENOM" id="CLU_3077357_0_0_12"/>